<reference evidence="14" key="1">
    <citation type="submission" date="2023-08" db="EMBL/GenBank/DDBJ databases">
        <title>Functional and genomic diversity of the sorghum phyllosphere microbiome.</title>
        <authorList>
            <person name="Shade A."/>
        </authorList>
    </citation>
    <scope>NUCLEOTIDE SEQUENCE</scope>
    <source>
        <strain evidence="14">SORGH_AS_0201</strain>
    </source>
</reference>
<keyword evidence="6 12" id="KW-0472">Membrane</keyword>
<dbReference type="PANTHER" id="PTHR47529:SF1">
    <property type="entry name" value="PERIPLASMIC CHAPERONE PPID"/>
    <property type="match status" value="1"/>
</dbReference>
<dbReference type="InterPro" id="IPR046357">
    <property type="entry name" value="PPIase_dom_sf"/>
</dbReference>
<comment type="subcellular location">
    <subcellularLocation>
        <location evidence="1">Cell inner membrane</location>
        <topology evidence="1">Single-pass type II membrane protein</topology>
        <orientation evidence="1">Periplasmic side</orientation>
    </subcellularLocation>
</comment>
<comment type="caution">
    <text evidence="14">The sequence shown here is derived from an EMBL/GenBank/DDBJ whole genome shotgun (WGS) entry which is preliminary data.</text>
</comment>
<evidence type="ECO:0000256" key="1">
    <source>
        <dbReference type="ARBA" id="ARBA00004382"/>
    </source>
</evidence>
<dbReference type="Pfam" id="PF00639">
    <property type="entry name" value="Rotamase"/>
    <property type="match status" value="1"/>
</dbReference>
<feature type="transmembrane region" description="Helical" evidence="12">
    <location>
        <begin position="12"/>
        <end position="30"/>
    </location>
</feature>
<evidence type="ECO:0000256" key="3">
    <source>
        <dbReference type="ARBA" id="ARBA00022519"/>
    </source>
</evidence>
<dbReference type="GO" id="GO:0003755">
    <property type="term" value="F:peptidyl-prolyl cis-trans isomerase activity"/>
    <property type="evidence" value="ECO:0007669"/>
    <property type="project" value="UniProtKB-KW"/>
</dbReference>
<dbReference type="PANTHER" id="PTHR47529">
    <property type="entry name" value="PEPTIDYL-PROLYL CIS-TRANS ISOMERASE D"/>
    <property type="match status" value="1"/>
</dbReference>
<dbReference type="PROSITE" id="PS01096">
    <property type="entry name" value="PPIC_PPIASE_1"/>
    <property type="match status" value="1"/>
</dbReference>
<proteinExistence type="inferred from homology"/>
<evidence type="ECO:0000256" key="8">
    <source>
        <dbReference type="ARBA" id="ARBA00038408"/>
    </source>
</evidence>
<dbReference type="SUPFAM" id="SSF109998">
    <property type="entry name" value="Triger factor/SurA peptide-binding domain-like"/>
    <property type="match status" value="1"/>
</dbReference>
<gene>
    <name evidence="14" type="ORF">QE440_000179</name>
</gene>
<dbReference type="GO" id="GO:0005886">
    <property type="term" value="C:plasma membrane"/>
    <property type="evidence" value="ECO:0007669"/>
    <property type="project" value="UniProtKB-SubCell"/>
</dbReference>
<evidence type="ECO:0000256" key="11">
    <source>
        <dbReference type="PROSITE-ProRule" id="PRU00278"/>
    </source>
</evidence>
<keyword evidence="7" id="KW-0143">Chaperone</keyword>
<dbReference type="SUPFAM" id="SSF54534">
    <property type="entry name" value="FKBP-like"/>
    <property type="match status" value="1"/>
</dbReference>
<evidence type="ECO:0000256" key="2">
    <source>
        <dbReference type="ARBA" id="ARBA00022475"/>
    </source>
</evidence>
<dbReference type="Pfam" id="PF13624">
    <property type="entry name" value="SurA_N_3"/>
    <property type="match status" value="1"/>
</dbReference>
<keyword evidence="3" id="KW-0997">Cell inner membrane</keyword>
<protein>
    <recommendedName>
        <fullName evidence="9">Periplasmic chaperone PpiD</fullName>
    </recommendedName>
    <alternativeName>
        <fullName evidence="10">Periplasmic folding chaperone</fullName>
    </alternativeName>
</protein>
<organism evidence="14 15">
    <name type="scientific">Pseudomonas oryzihabitans</name>
    <dbReference type="NCBI Taxonomy" id="47885"/>
    <lineage>
        <taxon>Bacteria</taxon>
        <taxon>Pseudomonadati</taxon>
        <taxon>Pseudomonadota</taxon>
        <taxon>Gammaproteobacteria</taxon>
        <taxon>Pseudomonadales</taxon>
        <taxon>Pseudomonadaceae</taxon>
        <taxon>Pseudomonas</taxon>
    </lineage>
</organism>
<evidence type="ECO:0000256" key="9">
    <source>
        <dbReference type="ARBA" id="ARBA00040743"/>
    </source>
</evidence>
<dbReference type="InterPro" id="IPR000297">
    <property type="entry name" value="PPIase_PpiC"/>
</dbReference>
<dbReference type="EMBL" id="JAVJAF010000001">
    <property type="protein sequence ID" value="MDR6232438.1"/>
    <property type="molecule type" value="Genomic_DNA"/>
</dbReference>
<dbReference type="RefSeq" id="WP_309754221.1">
    <property type="nucleotide sequence ID" value="NZ_JAVJAF010000001.1"/>
</dbReference>
<dbReference type="Gene3D" id="1.10.4030.10">
    <property type="entry name" value="Porin chaperone SurA, peptide-binding domain"/>
    <property type="match status" value="1"/>
</dbReference>
<evidence type="ECO:0000313" key="15">
    <source>
        <dbReference type="Proteomes" id="UP001268036"/>
    </source>
</evidence>
<accession>A0AAJ2EU67</accession>
<evidence type="ECO:0000256" key="10">
    <source>
        <dbReference type="ARBA" id="ARBA00042775"/>
    </source>
</evidence>
<keyword evidence="5 12" id="KW-1133">Transmembrane helix</keyword>
<dbReference type="InterPro" id="IPR027304">
    <property type="entry name" value="Trigger_fact/SurA_dom_sf"/>
</dbReference>
<keyword evidence="11" id="KW-0697">Rotamase</keyword>
<dbReference type="InterPro" id="IPR023058">
    <property type="entry name" value="PPIase_PpiC_CS"/>
</dbReference>
<dbReference type="PROSITE" id="PS50198">
    <property type="entry name" value="PPIC_PPIASE_2"/>
    <property type="match status" value="1"/>
</dbReference>
<evidence type="ECO:0000256" key="7">
    <source>
        <dbReference type="ARBA" id="ARBA00023186"/>
    </source>
</evidence>
<evidence type="ECO:0000256" key="4">
    <source>
        <dbReference type="ARBA" id="ARBA00022692"/>
    </source>
</evidence>
<evidence type="ECO:0000256" key="5">
    <source>
        <dbReference type="ARBA" id="ARBA00022989"/>
    </source>
</evidence>
<dbReference type="Gene3D" id="3.10.50.40">
    <property type="match status" value="1"/>
</dbReference>
<evidence type="ECO:0000313" key="14">
    <source>
        <dbReference type="EMBL" id="MDR6232438.1"/>
    </source>
</evidence>
<dbReference type="AlphaFoldDB" id="A0AAJ2EU67"/>
<sequence length="619" mass="68736">MLQNIRDRSQGWIAKVIIGFIILLMALTGFEAIIRATGHQGAVALVNGDEIKQTDLNQAMEMQRRQLQQQLGQSFDPSTLDDRLLRESALKALIDKQLLLQAAKADHFAFSDQALDQLILNTPEFQTEGRFDPQRFDQAVRQMNYTRLQFRDLLRDEMLIGQLRAGIVGSNFVTDADIEAFANLERQTRDFSMRTVKASTSGIVPTQAEIQAYYDSHKNEFMTPEQVVIEYVELKKSAFLAKAKVDESRLQAAYKSEIANLSEQRDAAHILIEVNDKQTDEQAKAKIQQIQERLNKGEDFAKLAKEFSQDPGSAANGGDLGYAGRGVYDPAFEEALYALKPNQVSAPVRTSFGWHLIKLKGIQAPEIPTLASVRPRLEQQLKAEDADRLFIEAGRKLESDAYEASDLSQPAQDMGLQVQTSKPFGREGGEGITANRQVIEAAFSEDVMQNGANSAALQLDPDTIVVLRDKEHRAPQLQSLDQVKAEIVTRLTQEKAAALAKSTGEEQLKALRDGGKVTAGDWRTVEAATRNQEGIDPQVLQAVFRMAKPESDKQPSYAGVSLQNGDFVLLRLQGVGVPKEALSAEDKALYRRYLASRAGQVDFAAYRRALEAKAEIKNL</sequence>
<dbReference type="InterPro" id="IPR052029">
    <property type="entry name" value="PpiD_chaperone"/>
</dbReference>
<evidence type="ECO:0000259" key="13">
    <source>
        <dbReference type="PROSITE" id="PS50198"/>
    </source>
</evidence>
<evidence type="ECO:0000256" key="6">
    <source>
        <dbReference type="ARBA" id="ARBA00023136"/>
    </source>
</evidence>
<keyword evidence="4 12" id="KW-0812">Transmembrane</keyword>
<evidence type="ECO:0000256" key="12">
    <source>
        <dbReference type="SAM" id="Phobius"/>
    </source>
</evidence>
<dbReference type="Proteomes" id="UP001268036">
    <property type="component" value="Unassembled WGS sequence"/>
</dbReference>
<keyword evidence="2" id="KW-1003">Cell membrane</keyword>
<feature type="domain" description="PpiC" evidence="13">
    <location>
        <begin position="262"/>
        <end position="361"/>
    </location>
</feature>
<name>A0AAJ2EU67_9PSED</name>
<comment type="similarity">
    <text evidence="8">Belongs to the PpiD chaperone family.</text>
</comment>
<keyword evidence="11 14" id="KW-0413">Isomerase</keyword>